<dbReference type="EMBL" id="VSRR010013118">
    <property type="protein sequence ID" value="MPC55374.1"/>
    <property type="molecule type" value="Genomic_DNA"/>
</dbReference>
<evidence type="ECO:0000313" key="2">
    <source>
        <dbReference type="EMBL" id="MPC55374.1"/>
    </source>
</evidence>
<accession>A0A5B7GFQ2</accession>
<keyword evidence="3" id="KW-1185">Reference proteome</keyword>
<sequence length="81" mass="9173">MPQVRKPNLHSDRGQDSNPCAWRLLRPQSTHGSTVPRRSHYVSLGYWEVESLHIQRNTIPLTATERGLAVLKPIIPVASLH</sequence>
<gene>
    <name evidence="2" type="ORF">E2C01_049307</name>
</gene>
<name>A0A5B7GFQ2_PORTR</name>
<dbReference type="AlphaFoldDB" id="A0A5B7GFQ2"/>
<organism evidence="2 3">
    <name type="scientific">Portunus trituberculatus</name>
    <name type="common">Swimming crab</name>
    <name type="synonym">Neptunus trituberculatus</name>
    <dbReference type="NCBI Taxonomy" id="210409"/>
    <lineage>
        <taxon>Eukaryota</taxon>
        <taxon>Metazoa</taxon>
        <taxon>Ecdysozoa</taxon>
        <taxon>Arthropoda</taxon>
        <taxon>Crustacea</taxon>
        <taxon>Multicrustacea</taxon>
        <taxon>Malacostraca</taxon>
        <taxon>Eumalacostraca</taxon>
        <taxon>Eucarida</taxon>
        <taxon>Decapoda</taxon>
        <taxon>Pleocyemata</taxon>
        <taxon>Brachyura</taxon>
        <taxon>Eubrachyura</taxon>
        <taxon>Portunoidea</taxon>
        <taxon>Portunidae</taxon>
        <taxon>Portuninae</taxon>
        <taxon>Portunus</taxon>
    </lineage>
</organism>
<reference evidence="2 3" key="1">
    <citation type="submission" date="2019-05" db="EMBL/GenBank/DDBJ databases">
        <title>Another draft genome of Portunus trituberculatus and its Hox gene families provides insights of decapod evolution.</title>
        <authorList>
            <person name="Jeong J.-H."/>
            <person name="Song I."/>
            <person name="Kim S."/>
            <person name="Choi T."/>
            <person name="Kim D."/>
            <person name="Ryu S."/>
            <person name="Kim W."/>
        </authorList>
    </citation>
    <scope>NUCLEOTIDE SEQUENCE [LARGE SCALE GENOMIC DNA]</scope>
    <source>
        <tissue evidence="2">Muscle</tissue>
    </source>
</reference>
<evidence type="ECO:0000313" key="3">
    <source>
        <dbReference type="Proteomes" id="UP000324222"/>
    </source>
</evidence>
<dbReference type="Proteomes" id="UP000324222">
    <property type="component" value="Unassembled WGS sequence"/>
</dbReference>
<protein>
    <submittedName>
        <fullName evidence="2">Uncharacterized protein</fullName>
    </submittedName>
</protein>
<feature type="region of interest" description="Disordered" evidence="1">
    <location>
        <begin position="1"/>
        <end position="36"/>
    </location>
</feature>
<comment type="caution">
    <text evidence="2">The sequence shown here is derived from an EMBL/GenBank/DDBJ whole genome shotgun (WGS) entry which is preliminary data.</text>
</comment>
<proteinExistence type="predicted"/>
<evidence type="ECO:0000256" key="1">
    <source>
        <dbReference type="SAM" id="MobiDB-lite"/>
    </source>
</evidence>